<dbReference type="AlphaFoldDB" id="A0A6V8LQI9"/>
<organism evidence="4 5">
    <name type="scientific">Fundidesulfovibrio magnetotacticus</name>
    <dbReference type="NCBI Taxonomy" id="2730080"/>
    <lineage>
        <taxon>Bacteria</taxon>
        <taxon>Pseudomonadati</taxon>
        <taxon>Thermodesulfobacteriota</taxon>
        <taxon>Desulfovibrionia</taxon>
        <taxon>Desulfovibrionales</taxon>
        <taxon>Desulfovibrionaceae</taxon>
        <taxon>Fundidesulfovibrio</taxon>
    </lineage>
</organism>
<keyword evidence="5" id="KW-1185">Reference proteome</keyword>
<comment type="caution">
    <text evidence="4">The sequence shown here is derived from an EMBL/GenBank/DDBJ whole genome shotgun (WGS) entry which is preliminary data.</text>
</comment>
<name>A0A6V8LQI9_9BACT</name>
<evidence type="ECO:0000256" key="2">
    <source>
        <dbReference type="ARBA" id="ARBA00023004"/>
    </source>
</evidence>
<evidence type="ECO:0000256" key="3">
    <source>
        <dbReference type="ARBA" id="ARBA00023014"/>
    </source>
</evidence>
<dbReference type="InterPro" id="IPR040086">
    <property type="entry name" value="MJ0683-like"/>
</dbReference>
<accession>A0A6V8LQI9</accession>
<dbReference type="GO" id="GO:0046872">
    <property type="term" value="F:metal ion binding"/>
    <property type="evidence" value="ECO:0007669"/>
    <property type="project" value="UniProtKB-KW"/>
</dbReference>
<keyword evidence="1" id="KW-0479">Metal-binding</keyword>
<dbReference type="GO" id="GO:0051536">
    <property type="term" value="F:iron-sulfur cluster binding"/>
    <property type="evidence" value="ECO:0007669"/>
    <property type="project" value="UniProtKB-KW"/>
</dbReference>
<dbReference type="InterPro" id="IPR007197">
    <property type="entry name" value="rSAM"/>
</dbReference>
<reference evidence="4 5" key="1">
    <citation type="submission" date="2020-04" db="EMBL/GenBank/DDBJ databases">
        <authorList>
            <consortium name="Desulfovibrio sp. FSS-1 genome sequencing consortium"/>
            <person name="Shimoshige H."/>
            <person name="Kobayashi H."/>
            <person name="Maekawa T."/>
        </authorList>
    </citation>
    <scope>NUCLEOTIDE SEQUENCE [LARGE SCALE GENOMIC DNA]</scope>
    <source>
        <strain evidence="4 5">SIID29052-01</strain>
    </source>
</reference>
<protein>
    <recommendedName>
        <fullName evidence="6">DNA repair photolyase</fullName>
    </recommendedName>
</protein>
<dbReference type="PANTHER" id="PTHR43432">
    <property type="entry name" value="SLR0285 PROTEIN"/>
    <property type="match status" value="1"/>
</dbReference>
<keyword evidence="2" id="KW-0408">Iron</keyword>
<reference evidence="4 5" key="2">
    <citation type="submission" date="2020-05" db="EMBL/GenBank/DDBJ databases">
        <title>Draft genome sequence of Desulfovibrio sp. strainFSS-1.</title>
        <authorList>
            <person name="Shimoshige H."/>
            <person name="Kobayashi H."/>
            <person name="Maekawa T."/>
        </authorList>
    </citation>
    <scope>NUCLEOTIDE SEQUENCE [LARGE SCALE GENOMIC DNA]</scope>
    <source>
        <strain evidence="4 5">SIID29052-01</strain>
    </source>
</reference>
<gene>
    <name evidence="4" type="ORF">NNJEOMEG_00648</name>
</gene>
<dbReference type="SFLD" id="SFLDS00029">
    <property type="entry name" value="Radical_SAM"/>
    <property type="match status" value="1"/>
</dbReference>
<dbReference type="RefSeq" id="WP_173081274.1">
    <property type="nucleotide sequence ID" value="NZ_BLTE01000002.1"/>
</dbReference>
<dbReference type="EMBL" id="BLTE01000002">
    <property type="protein sequence ID" value="GFK92821.1"/>
    <property type="molecule type" value="Genomic_DNA"/>
</dbReference>
<dbReference type="Gene3D" id="3.80.30.30">
    <property type="match status" value="1"/>
</dbReference>
<evidence type="ECO:0000313" key="5">
    <source>
        <dbReference type="Proteomes" id="UP000494245"/>
    </source>
</evidence>
<dbReference type="SFLD" id="SFLDG01084">
    <property type="entry name" value="Uncharacterised_Radical_SAM_Su"/>
    <property type="match status" value="1"/>
</dbReference>
<keyword evidence="3" id="KW-0411">Iron-sulfur</keyword>
<evidence type="ECO:0008006" key="6">
    <source>
        <dbReference type="Google" id="ProtNLM"/>
    </source>
</evidence>
<dbReference type="GO" id="GO:0003824">
    <property type="term" value="F:catalytic activity"/>
    <property type="evidence" value="ECO:0007669"/>
    <property type="project" value="InterPro"/>
</dbReference>
<dbReference type="PANTHER" id="PTHR43432:SF6">
    <property type="entry name" value="RADICAL SAM CORE DOMAIN-CONTAINING PROTEIN"/>
    <property type="match status" value="1"/>
</dbReference>
<sequence>MSNVLTCQRNIGITLSNEFAKKQLATHAVNCGLICGHACKYCSTPSLIRTHRFFKENKITSFAALESGTAIVDLWTHLRVQRQSMKLDSNDVVMMSTLTDCWAPEARERDLGRHLLSTILSKSTCSVRILTKSASIAYDFDLISKYRNRVMVGLSITAPVHNEHLAKIIEPNASSITERLQALHLARDMGIRTYGMICPVLPGIGTSQSDYESMLDSVLAAKPETIWTEPLNARGPGIVNCAKALQQKGYGLHAHEFDMIRSSHFHQLYVEDLINTATNAAISRGCLDKLKILVYSDGDGYNVNDAAVIWLKR</sequence>
<evidence type="ECO:0000313" key="4">
    <source>
        <dbReference type="EMBL" id="GFK92821.1"/>
    </source>
</evidence>
<proteinExistence type="predicted"/>
<evidence type="ECO:0000256" key="1">
    <source>
        <dbReference type="ARBA" id="ARBA00022723"/>
    </source>
</evidence>
<dbReference type="Proteomes" id="UP000494245">
    <property type="component" value="Unassembled WGS sequence"/>
</dbReference>